<organism evidence="1 2">
    <name type="scientific">Gordonia terrae</name>
    <dbReference type="NCBI Taxonomy" id="2055"/>
    <lineage>
        <taxon>Bacteria</taxon>
        <taxon>Bacillati</taxon>
        <taxon>Actinomycetota</taxon>
        <taxon>Actinomycetes</taxon>
        <taxon>Mycobacteriales</taxon>
        <taxon>Gordoniaceae</taxon>
        <taxon>Gordonia</taxon>
    </lineage>
</organism>
<dbReference type="AlphaFoldDB" id="A0A2I1RCF4"/>
<name>A0A2I1RCF4_9ACTN</name>
<dbReference type="Gene3D" id="3.40.50.1240">
    <property type="entry name" value="Phosphoglycerate mutase-like"/>
    <property type="match status" value="1"/>
</dbReference>
<dbReference type="Proteomes" id="UP000234662">
    <property type="component" value="Unassembled WGS sequence"/>
</dbReference>
<accession>A0A2I1RCF4</accession>
<dbReference type="InterPro" id="IPR013078">
    <property type="entry name" value="His_Pase_superF_clade-1"/>
</dbReference>
<proteinExistence type="predicted"/>
<dbReference type="Pfam" id="PF00300">
    <property type="entry name" value="His_Phos_1"/>
    <property type="match status" value="1"/>
</dbReference>
<gene>
    <name evidence="1" type="ORF">CYJ73_03525</name>
</gene>
<dbReference type="EMBL" id="PKJC01000002">
    <property type="protein sequence ID" value="PKZ66822.1"/>
    <property type="molecule type" value="Genomic_DNA"/>
</dbReference>
<sequence>MQIITAGRTGPNRSVRFGGDPVLDERGRRDVLRLAATSARTIDSCGPEIATRETAELLGASDALVDDALRTLDVGTWAGRTPEEIDPADLGAWFADPGARPHGGESVEDFVGRVHAWRVGHSGLADRCVVVAMPVAQALLCPDAERFFAHEVRPATSYTCANT</sequence>
<dbReference type="STRING" id="2055.BCM27_09315"/>
<dbReference type="RefSeq" id="WP_101819071.1">
    <property type="nucleotide sequence ID" value="NZ_PKJC01000002.1"/>
</dbReference>
<protein>
    <submittedName>
        <fullName evidence="1">Phosphoglycerate mutase</fullName>
    </submittedName>
</protein>
<reference evidence="1 2" key="1">
    <citation type="submission" date="2017-12" db="EMBL/GenBank/DDBJ databases">
        <title>Phylogenetic diversity of female urinary microbiome.</title>
        <authorList>
            <person name="Thomas-White K."/>
            <person name="Wolfe A.J."/>
        </authorList>
    </citation>
    <scope>NUCLEOTIDE SEQUENCE [LARGE SCALE GENOMIC DNA]</scope>
    <source>
        <strain evidence="1 2">UMB0777</strain>
    </source>
</reference>
<dbReference type="InterPro" id="IPR029033">
    <property type="entry name" value="His_PPase_superfam"/>
</dbReference>
<evidence type="ECO:0000313" key="2">
    <source>
        <dbReference type="Proteomes" id="UP000234662"/>
    </source>
</evidence>
<evidence type="ECO:0000313" key="1">
    <source>
        <dbReference type="EMBL" id="PKZ66822.1"/>
    </source>
</evidence>
<comment type="caution">
    <text evidence="1">The sequence shown here is derived from an EMBL/GenBank/DDBJ whole genome shotgun (WGS) entry which is preliminary data.</text>
</comment>
<dbReference type="SUPFAM" id="SSF53254">
    <property type="entry name" value="Phosphoglycerate mutase-like"/>
    <property type="match status" value="1"/>
</dbReference>